<dbReference type="PANTHER" id="PTHR13006">
    <property type="entry name" value="PAPILLOMAVIRUS REGULATORY FACTOR PRF-1"/>
    <property type="match status" value="1"/>
</dbReference>
<keyword evidence="11" id="KW-1185">Reference proteome</keyword>
<dbReference type="GO" id="GO:0003700">
    <property type="term" value="F:DNA-binding transcription factor activity"/>
    <property type="evidence" value="ECO:0007669"/>
    <property type="project" value="TreeGrafter"/>
</dbReference>
<reference evidence="10 11" key="1">
    <citation type="journal article" date="2021" name="J. Hered.">
        <title>A chromosome-level genome assembly of the parasitoid wasp, Cotesia glomerata (Hymenoptera: Braconidae).</title>
        <authorList>
            <person name="Pinto B.J."/>
            <person name="Weis J.J."/>
            <person name="Gamble T."/>
            <person name="Ode P.J."/>
            <person name="Paul R."/>
            <person name="Zaspel J.M."/>
        </authorList>
    </citation>
    <scope>NUCLEOTIDE SEQUENCE [LARGE SCALE GENOMIC DNA]</scope>
    <source>
        <strain evidence="10">CgM1</strain>
    </source>
</reference>
<accession>A0AAV7ISE4</accession>
<proteinExistence type="predicted"/>
<evidence type="ECO:0000256" key="1">
    <source>
        <dbReference type="ARBA" id="ARBA00004123"/>
    </source>
</evidence>
<dbReference type="GO" id="GO:0005634">
    <property type="term" value="C:nucleus"/>
    <property type="evidence" value="ECO:0007669"/>
    <property type="project" value="UniProtKB-SubCell"/>
</dbReference>
<keyword evidence="6" id="KW-0238">DNA-binding</keyword>
<comment type="subcellular location">
    <subcellularLocation>
        <location evidence="1">Nucleus</location>
    </subcellularLocation>
</comment>
<sequence>MSTGKRLAKRSIIGTRVCAPGNDGMYYSGVIHAVKTPASTVASESAGLRITPKTRYSVRFDPVPGTARPPSPTTEFADRDLIGPGFGSVTSARLVPGQRVYLTFNGREVNAQVTQHREHLDEVDVVFAPTGQEGTMRLTKRIDEIRLLESRKSARLADQDTDFARLADMAGDRKRASSHSIDVPHVPGVAGVALRQADRGRSMQQLRVCSTQILLLAITVLEIREIGQVLGIGSDLTCGSDTGNSFQKLRPLFDYWESKFEEEEG</sequence>
<evidence type="ECO:0000256" key="5">
    <source>
        <dbReference type="ARBA" id="ARBA00023015"/>
    </source>
</evidence>
<name>A0AAV7ISE4_COTGL</name>
<gene>
    <name evidence="10" type="ORF">KQX54_000902</name>
</gene>
<evidence type="ECO:0000256" key="7">
    <source>
        <dbReference type="ARBA" id="ARBA00023163"/>
    </source>
</evidence>
<evidence type="ECO:0000256" key="3">
    <source>
        <dbReference type="ARBA" id="ARBA00022771"/>
    </source>
</evidence>
<dbReference type="AlphaFoldDB" id="A0AAV7ISE4"/>
<keyword evidence="2" id="KW-0479">Metal-binding</keyword>
<organism evidence="10 11">
    <name type="scientific">Cotesia glomerata</name>
    <name type="common">Lepidopteran parasitic wasp</name>
    <name type="synonym">Apanteles glomeratus</name>
    <dbReference type="NCBI Taxonomy" id="32391"/>
    <lineage>
        <taxon>Eukaryota</taxon>
        <taxon>Metazoa</taxon>
        <taxon>Ecdysozoa</taxon>
        <taxon>Arthropoda</taxon>
        <taxon>Hexapoda</taxon>
        <taxon>Insecta</taxon>
        <taxon>Pterygota</taxon>
        <taxon>Neoptera</taxon>
        <taxon>Endopterygota</taxon>
        <taxon>Hymenoptera</taxon>
        <taxon>Apocrita</taxon>
        <taxon>Ichneumonoidea</taxon>
        <taxon>Braconidae</taxon>
        <taxon>Microgastrinae</taxon>
        <taxon>Cotesia</taxon>
    </lineage>
</organism>
<keyword evidence="5" id="KW-0805">Transcription regulation</keyword>
<dbReference type="EMBL" id="JAHXZJ010000387">
    <property type="protein sequence ID" value="KAH0559037.1"/>
    <property type="molecule type" value="Genomic_DNA"/>
</dbReference>
<keyword evidence="7" id="KW-0804">Transcription</keyword>
<dbReference type="Proteomes" id="UP000826195">
    <property type="component" value="Unassembled WGS sequence"/>
</dbReference>
<dbReference type="InterPro" id="IPR052253">
    <property type="entry name" value="CR1/CR2-DNA-binding_regulator"/>
</dbReference>
<keyword evidence="8" id="KW-0539">Nucleus</keyword>
<evidence type="ECO:0000256" key="6">
    <source>
        <dbReference type="ARBA" id="ARBA00023125"/>
    </source>
</evidence>
<dbReference type="GO" id="GO:0008270">
    <property type="term" value="F:zinc ion binding"/>
    <property type="evidence" value="ECO:0007669"/>
    <property type="project" value="UniProtKB-KW"/>
</dbReference>
<dbReference type="InterPro" id="IPR031940">
    <property type="entry name" value="DUF4772"/>
</dbReference>
<evidence type="ECO:0000256" key="8">
    <source>
        <dbReference type="ARBA" id="ARBA00023242"/>
    </source>
</evidence>
<evidence type="ECO:0000256" key="4">
    <source>
        <dbReference type="ARBA" id="ARBA00022833"/>
    </source>
</evidence>
<keyword evidence="3" id="KW-0863">Zinc-finger</keyword>
<dbReference type="GO" id="GO:0006357">
    <property type="term" value="P:regulation of transcription by RNA polymerase II"/>
    <property type="evidence" value="ECO:0007669"/>
    <property type="project" value="TreeGrafter"/>
</dbReference>
<evidence type="ECO:0000313" key="11">
    <source>
        <dbReference type="Proteomes" id="UP000826195"/>
    </source>
</evidence>
<evidence type="ECO:0000256" key="2">
    <source>
        <dbReference type="ARBA" id="ARBA00022723"/>
    </source>
</evidence>
<dbReference type="PANTHER" id="PTHR13006:SF9">
    <property type="entry name" value="GLUCOSE TRANSPORTER 4 ENHANCER FACTOR, ISOFORM G"/>
    <property type="match status" value="1"/>
</dbReference>
<protein>
    <recommendedName>
        <fullName evidence="9">DUF4772 domain-containing protein</fullName>
    </recommendedName>
</protein>
<comment type="caution">
    <text evidence="10">The sequence shown here is derived from an EMBL/GenBank/DDBJ whole genome shotgun (WGS) entry which is preliminary data.</text>
</comment>
<dbReference type="Pfam" id="PF15997">
    <property type="entry name" value="DUF4772"/>
    <property type="match status" value="1"/>
</dbReference>
<dbReference type="GO" id="GO:0000978">
    <property type="term" value="F:RNA polymerase II cis-regulatory region sequence-specific DNA binding"/>
    <property type="evidence" value="ECO:0007669"/>
    <property type="project" value="TreeGrafter"/>
</dbReference>
<evidence type="ECO:0000259" key="9">
    <source>
        <dbReference type="Pfam" id="PF15997"/>
    </source>
</evidence>
<keyword evidence="4" id="KW-0862">Zinc</keyword>
<evidence type="ECO:0000313" key="10">
    <source>
        <dbReference type="EMBL" id="KAH0559037.1"/>
    </source>
</evidence>
<feature type="domain" description="DUF4772" evidence="9">
    <location>
        <begin position="5"/>
        <end position="126"/>
    </location>
</feature>